<dbReference type="EMBL" id="LR797502">
    <property type="protein sequence ID" value="CAB4221380.1"/>
    <property type="molecule type" value="Genomic_DNA"/>
</dbReference>
<feature type="compositionally biased region" description="Basic and acidic residues" evidence="1">
    <location>
        <begin position="1222"/>
        <end position="1233"/>
    </location>
</feature>
<reference evidence="4" key="1">
    <citation type="submission" date="2020-05" db="EMBL/GenBank/DDBJ databases">
        <authorList>
            <person name="Chiriac C."/>
            <person name="Salcher M."/>
            <person name="Ghai R."/>
            <person name="Kavagutti S V."/>
        </authorList>
    </citation>
    <scope>NUCLEOTIDE SEQUENCE</scope>
</reference>
<feature type="compositionally biased region" description="Polar residues" evidence="1">
    <location>
        <begin position="162"/>
        <end position="172"/>
    </location>
</feature>
<evidence type="ECO:0000313" key="3">
    <source>
        <dbReference type="EMBL" id="CAB4165842.1"/>
    </source>
</evidence>
<name>A0A6J5R0H2_9CAUD</name>
<feature type="compositionally biased region" description="Basic and acidic residues" evidence="1">
    <location>
        <begin position="1187"/>
        <end position="1215"/>
    </location>
</feature>
<accession>A0A6J5R0H2</accession>
<feature type="region of interest" description="Disordered" evidence="1">
    <location>
        <begin position="1080"/>
        <end position="1100"/>
    </location>
</feature>
<feature type="compositionally biased region" description="Polar residues" evidence="1">
    <location>
        <begin position="1090"/>
        <end position="1100"/>
    </location>
</feature>
<feature type="region of interest" description="Disordered" evidence="1">
    <location>
        <begin position="1183"/>
        <end position="1242"/>
    </location>
</feature>
<dbReference type="EMBL" id="LR796776">
    <property type="protein sequence ID" value="CAB4165842.1"/>
    <property type="molecule type" value="Genomic_DNA"/>
</dbReference>
<evidence type="ECO:0000313" key="5">
    <source>
        <dbReference type="EMBL" id="CAB4221380.1"/>
    </source>
</evidence>
<dbReference type="EMBL" id="LR796758">
    <property type="protein sequence ID" value="CAB4163918.1"/>
    <property type="molecule type" value="Genomic_DNA"/>
</dbReference>
<proteinExistence type="predicted"/>
<evidence type="ECO:0000313" key="2">
    <source>
        <dbReference type="EMBL" id="CAB4163918.1"/>
    </source>
</evidence>
<feature type="region of interest" description="Disordered" evidence="1">
    <location>
        <begin position="153"/>
        <end position="183"/>
    </location>
</feature>
<organism evidence="4">
    <name type="scientific">uncultured Caudovirales phage</name>
    <dbReference type="NCBI Taxonomy" id="2100421"/>
    <lineage>
        <taxon>Viruses</taxon>
        <taxon>Duplodnaviria</taxon>
        <taxon>Heunggongvirae</taxon>
        <taxon>Uroviricota</taxon>
        <taxon>Caudoviricetes</taxon>
        <taxon>Peduoviridae</taxon>
        <taxon>Maltschvirus</taxon>
        <taxon>Maltschvirus maltsch</taxon>
    </lineage>
</organism>
<sequence length="1242" mass="136614">MLVSNLFENNPQENGMAVLKQLATAVRDHTDIDLEVGNELLPIKYYQANHLISRWKALASSRQQNQALASFGDINWINDVLDAVDAKLAAGAKVGSVEGGRDVDEGWKSNLAGAALIGMGAMGSNAANARDLSHYNTDYLQAAAQGGKSMVSADDAKAELQQRAQGKQQAVSAPNPGTKASAGYSKEYLQSVIDGTHPRPMISKDRAQALLQQYQTNEGRTQMYSDGDRVKLNSTYANSDNPNEIYTVAQCDQDRKLCWIGDKSGSGWYVTFDQIIPARSGDSSLDETSTINGKREDPGARRWKQTSMSYEAAVNKYGADHVRKEPKNRAGQEVIAVHVPLGEQEVPAGSITKNAVDINQIASQMKFLPTTKLAKQYKFVKDGMPGQMPAMAYTVATQEQPVVTTTSDGKETQNTAAPNDVIMSGPSRENYVIKAAKFPKLYQGTVGGPVIPEQGPRLVALYTGKMPVTFTAPWDESMVLKPGDYLVKDGDTGYYRIAKLEYEQTYNKPGSSGQQAVSEGNNDEYNDESGMAYNSLRTIHRATKGLANTIKDGDNLPEWCQEKISLAEDYLVTVWDYLQSEKGVAEGLTQILRKFDPTIKARIRSKSQDQTNQGIDTIQHLADLDLTSDDMVSRAMKPNTYFRNAERYAKLANKDVAEGLGYSQDPAQAKWYHEGRMAFKGGTTGNLIQDIAKKHGCPPEWLKAFHAGYQDQEGFSKDGVAEGETTLTKTGRIHRSTDAYGGSPPEPDPIGDELDKSGTSRIDRALGVRFKTKGYQKDTNTVSEAPGDKGSSREHLAMLQAEREQRKQNQAATVTTADRNLKNYQAGRVRASDIKVAEGDDQETMNRHIAYYNKLGQTPEINMSKDERYKHSAAGTDYAEFLRKNNVAIPAVEVMSTWGAGFLNAFKYGWKAPSREIDQAAMLIKQSKQGMAEASKTRTPTTDFLRKHPVPDSEMVKPVKNQDANASFKNMMGGSSNELTKNLKIKEQESTPGDEHTRRQKLIKYLAKHKGWDHSDLEHATTPELIQYYKECRQGMAEGKDPTTDAAQEAYGFQRGDVKKNKDGSYVATNHAGSRKIFKSEKAAKAHADSGSQGMSEGSVNEVSVDTLSSYGKKAEKSAAKNADLSGQYQEKAFDKYNKGGAAADRSWADQEKAKEYAAIAARRNAGADLAAVKLGKKFSKGMSEARSVDDLKDELTSWKKEGPWKKATTKDPRGKAPNLSDRARRETEKMSKELNPTTKKV</sequence>
<feature type="region of interest" description="Disordered" evidence="1">
    <location>
        <begin position="930"/>
        <end position="949"/>
    </location>
</feature>
<protein>
    <submittedName>
        <fullName evidence="4">Uncharacterized protein</fullName>
    </submittedName>
</protein>
<evidence type="ECO:0000313" key="4">
    <source>
        <dbReference type="EMBL" id="CAB4186928.1"/>
    </source>
</evidence>
<evidence type="ECO:0000256" key="1">
    <source>
        <dbReference type="SAM" id="MobiDB-lite"/>
    </source>
</evidence>
<gene>
    <name evidence="4" type="ORF">UFOVP1146_274</name>
    <name evidence="5" type="ORF">UFOVP1638_291</name>
    <name evidence="2" type="ORF">UFOVP812_187</name>
    <name evidence="3" type="ORF">UFOVP818_378</name>
</gene>
<feature type="region of interest" description="Disordered" evidence="1">
    <location>
        <begin position="728"/>
        <end position="759"/>
    </location>
</feature>
<dbReference type="EMBL" id="LR797099">
    <property type="protein sequence ID" value="CAB4186928.1"/>
    <property type="molecule type" value="Genomic_DNA"/>
</dbReference>